<organism evidence="1 2">
    <name type="scientific">Pristionchus fissidentatus</name>
    <dbReference type="NCBI Taxonomy" id="1538716"/>
    <lineage>
        <taxon>Eukaryota</taxon>
        <taxon>Metazoa</taxon>
        <taxon>Ecdysozoa</taxon>
        <taxon>Nematoda</taxon>
        <taxon>Chromadorea</taxon>
        <taxon>Rhabditida</taxon>
        <taxon>Rhabditina</taxon>
        <taxon>Diplogasteromorpha</taxon>
        <taxon>Diplogasteroidea</taxon>
        <taxon>Neodiplogasteridae</taxon>
        <taxon>Pristionchus</taxon>
    </lineage>
</organism>
<dbReference type="EMBL" id="BTSY01000004">
    <property type="protein sequence ID" value="GMT26134.1"/>
    <property type="molecule type" value="Genomic_DNA"/>
</dbReference>
<feature type="non-terminal residue" evidence="1">
    <location>
        <position position="113"/>
    </location>
</feature>
<protein>
    <submittedName>
        <fullName evidence="1">Uncharacterized protein</fullName>
    </submittedName>
</protein>
<sequence>KFLRKARVNKVVMDIKRVINPDPVKFLLNLSELCSSIAIIQERLFGFPRTSSFLFGVSDGDWSTVIPAMFDRKLESLSIHNYASSAYLSESDQLALIRGLTRITSRQIRFVCT</sequence>
<dbReference type="Proteomes" id="UP001432322">
    <property type="component" value="Unassembled WGS sequence"/>
</dbReference>
<dbReference type="AlphaFoldDB" id="A0AAV5W2I6"/>
<gene>
    <name evidence="1" type="ORF">PFISCL1PPCAC_17431</name>
</gene>
<name>A0AAV5W2I6_9BILA</name>
<keyword evidence="2" id="KW-1185">Reference proteome</keyword>
<accession>A0AAV5W2I6</accession>
<feature type="non-terminal residue" evidence="1">
    <location>
        <position position="1"/>
    </location>
</feature>
<evidence type="ECO:0000313" key="1">
    <source>
        <dbReference type="EMBL" id="GMT26134.1"/>
    </source>
</evidence>
<comment type="caution">
    <text evidence="1">The sequence shown here is derived from an EMBL/GenBank/DDBJ whole genome shotgun (WGS) entry which is preliminary data.</text>
</comment>
<proteinExistence type="predicted"/>
<reference evidence="1" key="1">
    <citation type="submission" date="2023-10" db="EMBL/GenBank/DDBJ databases">
        <title>Genome assembly of Pristionchus species.</title>
        <authorList>
            <person name="Yoshida K."/>
            <person name="Sommer R.J."/>
        </authorList>
    </citation>
    <scope>NUCLEOTIDE SEQUENCE</scope>
    <source>
        <strain evidence="1">RS5133</strain>
    </source>
</reference>
<evidence type="ECO:0000313" key="2">
    <source>
        <dbReference type="Proteomes" id="UP001432322"/>
    </source>
</evidence>